<proteinExistence type="predicted"/>
<evidence type="ECO:0000256" key="1">
    <source>
        <dbReference type="SAM" id="MobiDB-lite"/>
    </source>
</evidence>
<gene>
    <name evidence="2" type="ORF">N7458_006789</name>
</gene>
<feature type="region of interest" description="Disordered" evidence="1">
    <location>
        <begin position="215"/>
        <end position="258"/>
    </location>
</feature>
<protein>
    <recommendedName>
        <fullName evidence="4">CENP-V/GFA domain-containing protein</fullName>
    </recommendedName>
</protein>
<name>A0AAD6G382_9EURO</name>
<reference evidence="2" key="2">
    <citation type="journal article" date="2023" name="IMA Fungus">
        <title>Comparative genomic study of the Penicillium genus elucidates a diverse pangenome and 15 lateral gene transfer events.</title>
        <authorList>
            <person name="Petersen C."/>
            <person name="Sorensen T."/>
            <person name="Nielsen M.R."/>
            <person name="Sondergaard T.E."/>
            <person name="Sorensen J.L."/>
            <person name="Fitzpatrick D.A."/>
            <person name="Frisvad J.C."/>
            <person name="Nielsen K.L."/>
        </authorList>
    </citation>
    <scope>NUCLEOTIDE SEQUENCE</scope>
    <source>
        <strain evidence="2">IBT 16125</strain>
    </source>
</reference>
<evidence type="ECO:0000313" key="2">
    <source>
        <dbReference type="EMBL" id="KAJ5450340.1"/>
    </source>
</evidence>
<evidence type="ECO:0000313" key="3">
    <source>
        <dbReference type="Proteomes" id="UP001213681"/>
    </source>
</evidence>
<evidence type="ECO:0008006" key="4">
    <source>
        <dbReference type="Google" id="ProtNLM"/>
    </source>
</evidence>
<comment type="caution">
    <text evidence="2">The sequence shown here is derived from an EMBL/GenBank/DDBJ whole genome shotgun (WGS) entry which is preliminary data.</text>
</comment>
<accession>A0AAD6G382</accession>
<dbReference type="RefSeq" id="XP_056765875.1">
    <property type="nucleotide sequence ID" value="XM_056910171.1"/>
</dbReference>
<dbReference type="GeneID" id="81600414"/>
<dbReference type="Proteomes" id="UP001213681">
    <property type="component" value="Unassembled WGS sequence"/>
</dbReference>
<dbReference type="EMBL" id="JAPVEA010000006">
    <property type="protein sequence ID" value="KAJ5450340.1"/>
    <property type="molecule type" value="Genomic_DNA"/>
</dbReference>
<organism evidence="2 3">
    <name type="scientific">Penicillium daleae</name>
    <dbReference type="NCBI Taxonomy" id="63821"/>
    <lineage>
        <taxon>Eukaryota</taxon>
        <taxon>Fungi</taxon>
        <taxon>Dikarya</taxon>
        <taxon>Ascomycota</taxon>
        <taxon>Pezizomycotina</taxon>
        <taxon>Eurotiomycetes</taxon>
        <taxon>Eurotiomycetidae</taxon>
        <taxon>Eurotiales</taxon>
        <taxon>Aspergillaceae</taxon>
        <taxon>Penicillium</taxon>
    </lineage>
</organism>
<reference evidence="2" key="1">
    <citation type="submission" date="2022-12" db="EMBL/GenBank/DDBJ databases">
        <authorList>
            <person name="Petersen C."/>
        </authorList>
    </citation>
    <scope>NUCLEOTIDE SEQUENCE</scope>
    <source>
        <strain evidence="2">IBT 16125</strain>
    </source>
</reference>
<keyword evidence="3" id="KW-1185">Reference proteome</keyword>
<sequence length="258" mass="29137">MTHEPLNGSCSCGRNEYTIQIPDDVADHAQIYFDTGRDSRQFLASWLRVPLEWYQSHTLSFFPDETHTSIRRVFTPRHAPQTRRIFCGFCGTPLTFWTEEPKEEANFMSVSIGSLSREHQRVLEDLGLLPEESGEEKSVSGLVKSSASAQGSDIRPYAIVVPSIQEYDISRTFHQGTVGGIPWFEEMVEGSRLGRLMRQRRGMGVSHDQSTSIEWEISEWQDEGSGGLGQDSEDSNGQATGKRKRERHVDVQSSPKRA</sequence>
<dbReference type="Gene3D" id="2.170.150.70">
    <property type="match status" value="1"/>
</dbReference>
<dbReference type="AlphaFoldDB" id="A0AAD6G382"/>